<dbReference type="Pfam" id="PF00955">
    <property type="entry name" value="HCO3_cotransp"/>
    <property type="match status" value="3"/>
</dbReference>
<dbReference type="Proteomes" id="UP000256601">
    <property type="component" value="Unassembled WGS sequence"/>
</dbReference>
<dbReference type="EMBL" id="CP017557">
    <property type="protein sequence ID" value="AOW06146.1"/>
    <property type="molecule type" value="Genomic_DNA"/>
</dbReference>
<dbReference type="PANTHER" id="PTHR11453:SF82">
    <property type="entry name" value="BORON TRANSPORTER 1"/>
    <property type="match status" value="1"/>
</dbReference>
<feature type="domain" description="Bicarbonate transporter-like transmembrane" evidence="9">
    <location>
        <begin position="16"/>
        <end position="179"/>
    </location>
</feature>
<protein>
    <submittedName>
        <fullName evidence="11">Bicarbonate transporter</fullName>
    </submittedName>
</protein>
<reference evidence="11 13" key="2">
    <citation type="submission" date="2018-07" db="EMBL/GenBank/DDBJ databases">
        <title>Draft Genome Assemblies for Five Robust Yarrowia lipolytica Strains Exhibiting High Lipid Production and Pentose Sugar Utilization and Sugar Alcohol Secretion from Undetoxified Lignocellulosic Biomass Hydrolysates.</title>
        <authorList>
            <consortium name="DOE Joint Genome Institute"/>
            <person name="Walker C."/>
            <person name="Ryu S."/>
            <person name="Na H."/>
            <person name="Zane M."/>
            <person name="LaButti K."/>
            <person name="Lipzen A."/>
            <person name="Haridas S."/>
            <person name="Barry K."/>
            <person name="Grigoriev I.V."/>
            <person name="Quarterman J."/>
            <person name="Slininger P."/>
            <person name="Dien B."/>
            <person name="Trinh C.T."/>
        </authorList>
    </citation>
    <scope>NUCLEOTIDE SEQUENCE [LARGE SCALE GENOMIC DNA]</scope>
    <source>
        <strain evidence="11 13">YB392</strain>
    </source>
</reference>
<dbReference type="KEGG" id="yli:2911913"/>
<feature type="transmembrane region" description="Helical" evidence="8">
    <location>
        <begin position="412"/>
        <end position="430"/>
    </location>
</feature>
<dbReference type="GO" id="GO:0050801">
    <property type="term" value="P:monoatomic ion homeostasis"/>
    <property type="evidence" value="ECO:0007669"/>
    <property type="project" value="TreeGrafter"/>
</dbReference>
<comment type="subcellular location">
    <subcellularLocation>
        <location evidence="1">Vacuole membrane</location>
        <topology evidence="1">Multi-pass membrane protein</topology>
    </subcellularLocation>
</comment>
<feature type="transmembrane region" description="Helical" evidence="8">
    <location>
        <begin position="188"/>
        <end position="208"/>
    </location>
</feature>
<dbReference type="EMBL" id="KZ858995">
    <property type="protein sequence ID" value="RDW25711.1"/>
    <property type="molecule type" value="Genomic_DNA"/>
</dbReference>
<feature type="transmembrane region" description="Helical" evidence="8">
    <location>
        <begin position="282"/>
        <end position="301"/>
    </location>
</feature>
<dbReference type="GO" id="GO:0006820">
    <property type="term" value="P:monoatomic anion transport"/>
    <property type="evidence" value="ECO:0007669"/>
    <property type="project" value="InterPro"/>
</dbReference>
<dbReference type="GO" id="GO:0080139">
    <property type="term" value="F:borate efflux transmembrane transporter activity"/>
    <property type="evidence" value="ECO:0007669"/>
    <property type="project" value="EnsemblFungi"/>
</dbReference>
<dbReference type="Gene3D" id="1.10.287.570">
    <property type="entry name" value="Helical hairpin bin"/>
    <property type="match status" value="1"/>
</dbReference>
<dbReference type="GO" id="GO:0005886">
    <property type="term" value="C:plasma membrane"/>
    <property type="evidence" value="ECO:0007669"/>
    <property type="project" value="EnsemblFungi"/>
</dbReference>
<reference evidence="10 12" key="1">
    <citation type="journal article" date="2016" name="PLoS ONE">
        <title>Sequence Assembly of Yarrowia lipolytica Strain W29/CLIB89 Shows Transposable Element Diversity.</title>
        <authorList>
            <person name="Magnan C."/>
            <person name="Yu J."/>
            <person name="Chang I."/>
            <person name="Jahn E."/>
            <person name="Kanomata Y."/>
            <person name="Wu J."/>
            <person name="Zeller M."/>
            <person name="Oakes M."/>
            <person name="Baldi P."/>
            <person name="Sandmeyer S."/>
        </authorList>
    </citation>
    <scope>NUCLEOTIDE SEQUENCE [LARGE SCALE GENOMIC DNA]</scope>
    <source>
        <strain evidence="10">CLIB89</strain>
        <strain evidence="12">CLIB89(W29)</strain>
    </source>
</reference>
<evidence type="ECO:0000313" key="10">
    <source>
        <dbReference type="EMBL" id="AOW06146.1"/>
    </source>
</evidence>
<feature type="transmembrane region" description="Helical" evidence="8">
    <location>
        <begin position="321"/>
        <end position="342"/>
    </location>
</feature>
<keyword evidence="4 8" id="KW-0812">Transmembrane</keyword>
<feature type="transmembrane region" description="Helical" evidence="8">
    <location>
        <begin position="150"/>
        <end position="168"/>
    </location>
</feature>
<feature type="transmembrane region" description="Helical" evidence="8">
    <location>
        <begin position="479"/>
        <end position="496"/>
    </location>
</feature>
<name>A0A1H6PP85_YARLL</name>
<evidence type="ECO:0000256" key="8">
    <source>
        <dbReference type="SAM" id="Phobius"/>
    </source>
</evidence>
<dbReference type="AlphaFoldDB" id="A0A1H6PP85"/>
<proteinExistence type="inferred from homology"/>
<evidence type="ECO:0000256" key="1">
    <source>
        <dbReference type="ARBA" id="ARBA00004128"/>
    </source>
</evidence>
<accession>A0A1H6PP85</accession>
<dbReference type="OMA" id="RRAPFYW"/>
<evidence type="ECO:0000313" key="13">
    <source>
        <dbReference type="Proteomes" id="UP000256601"/>
    </source>
</evidence>
<feature type="transmembrane region" description="Helical" evidence="8">
    <location>
        <begin position="220"/>
        <end position="241"/>
    </location>
</feature>
<evidence type="ECO:0000256" key="5">
    <source>
        <dbReference type="ARBA" id="ARBA00022989"/>
    </source>
</evidence>
<dbReference type="GO" id="GO:0006623">
    <property type="term" value="P:protein targeting to vacuole"/>
    <property type="evidence" value="ECO:0007669"/>
    <property type="project" value="EnsemblFungi"/>
</dbReference>
<evidence type="ECO:0000256" key="3">
    <source>
        <dbReference type="ARBA" id="ARBA00022554"/>
    </source>
</evidence>
<organism evidence="10 12">
    <name type="scientific">Yarrowia lipolytica</name>
    <name type="common">Candida lipolytica</name>
    <dbReference type="NCBI Taxonomy" id="4952"/>
    <lineage>
        <taxon>Eukaryota</taxon>
        <taxon>Fungi</taxon>
        <taxon>Dikarya</taxon>
        <taxon>Ascomycota</taxon>
        <taxon>Saccharomycotina</taxon>
        <taxon>Dipodascomycetes</taxon>
        <taxon>Dipodascales</taxon>
        <taxon>Dipodascales incertae sedis</taxon>
        <taxon>Yarrowia</taxon>
    </lineage>
</organism>
<sequence>MTLKQIGNFFGTPGVGIYRDIKGRLPYYISDWKDGLNYRVIPSTVYMYFTNLLPAIAFAQDMFDKTHNAYGVNEVLMASAMGGIIFGLFAGQPLCIVGVTGPIAIFNYTVYDIIKNRDTPYFPFMAWICLWSMVMHWFLAIFNFSNGLKWVTRYSCDAFGLFISIVYLQKGIQICTRQFSEVGDASGYLSVIVGMCIMIFGCTTVLIGNHSTFFKGWIRGIFADYGLPLCVVFFSGFVHFGTTLGHTTVQKLPTTNAFQPTDEIRNGPGGHGWFIHFWDIKVGDVFLAIPFAILLTLLFYFDHNVSSLICQGSEFPLKKPASFHWDLFLLGITTGVAGMLGIPAPNGLIPQAPLHTTSLVVKKEVYIDGEGRTYPVNDETKEMAKDAPSSYTLLTINESVVEQRVSNFAQGLMILGTMSGPLLVVLGLVPQGVLSGLFWCMGLTGVYNNGIVAKVVFICTDAKYISHENALSRVKPRNLYLYTILELCAFAAEFGITQCIAAVGFPGVLLLFVLVSYYIPRFIPEPDMSILDQPTAEGVVMENLRTNRKTSTDDEKHSEEVSTKEVEGCPAV</sequence>
<dbReference type="InterPro" id="IPR011531">
    <property type="entry name" value="HCO3_transpt-like_TM_dom"/>
</dbReference>
<dbReference type="FunFam" id="1.10.287.570:FF:000003">
    <property type="entry name" value="Anion exchange family protein"/>
    <property type="match status" value="1"/>
</dbReference>
<gene>
    <name evidence="11" type="ORF">B0I71DRAFT_132064</name>
    <name evidence="10" type="ORF">YALI1_E35067g</name>
</gene>
<feature type="domain" description="Bicarbonate transporter-like transmembrane" evidence="9">
    <location>
        <begin position="399"/>
        <end position="534"/>
    </location>
</feature>
<dbReference type="PANTHER" id="PTHR11453">
    <property type="entry name" value="ANION EXCHANGE PROTEIN"/>
    <property type="match status" value="1"/>
</dbReference>
<evidence type="ECO:0000256" key="6">
    <source>
        <dbReference type="ARBA" id="ARBA00023136"/>
    </source>
</evidence>
<evidence type="ECO:0000256" key="7">
    <source>
        <dbReference type="SAM" id="MobiDB-lite"/>
    </source>
</evidence>
<dbReference type="InterPro" id="IPR003020">
    <property type="entry name" value="HCO3_transpt_euk"/>
</dbReference>
<dbReference type="GeneID" id="2911913"/>
<feature type="transmembrane region" description="Helical" evidence="8">
    <location>
        <begin position="502"/>
        <end position="519"/>
    </location>
</feature>
<feature type="transmembrane region" description="Helical" evidence="8">
    <location>
        <begin position="40"/>
        <end position="59"/>
    </location>
</feature>
<feature type="transmembrane region" description="Helical" evidence="8">
    <location>
        <begin position="121"/>
        <end position="144"/>
    </location>
</feature>
<evidence type="ECO:0000313" key="11">
    <source>
        <dbReference type="EMBL" id="RDW25711.1"/>
    </source>
</evidence>
<dbReference type="VEuPathDB" id="FungiDB:YALI1_E35067g"/>
<keyword evidence="5 8" id="KW-1133">Transmembrane helix</keyword>
<dbReference type="RefSeq" id="XP_504561.1">
    <property type="nucleotide sequence ID" value="XM_504561.1"/>
</dbReference>
<keyword evidence="6 8" id="KW-0472">Membrane</keyword>
<dbReference type="Proteomes" id="UP000182444">
    <property type="component" value="Chromosome 1E"/>
</dbReference>
<feature type="region of interest" description="Disordered" evidence="7">
    <location>
        <begin position="546"/>
        <end position="572"/>
    </location>
</feature>
<evidence type="ECO:0000256" key="4">
    <source>
        <dbReference type="ARBA" id="ARBA00022692"/>
    </source>
</evidence>
<dbReference type="eggNOG" id="KOG1172">
    <property type="taxonomic scope" value="Eukaryota"/>
</dbReference>
<feature type="transmembrane region" description="Helical" evidence="8">
    <location>
        <begin position="436"/>
        <end position="458"/>
    </location>
</feature>
<feature type="compositionally biased region" description="Basic and acidic residues" evidence="7">
    <location>
        <begin position="550"/>
        <end position="572"/>
    </location>
</feature>
<evidence type="ECO:0000256" key="2">
    <source>
        <dbReference type="ARBA" id="ARBA00010993"/>
    </source>
</evidence>
<evidence type="ECO:0000259" key="9">
    <source>
        <dbReference type="Pfam" id="PF00955"/>
    </source>
</evidence>
<dbReference type="GO" id="GO:0005774">
    <property type="term" value="C:vacuolar membrane"/>
    <property type="evidence" value="ECO:0007669"/>
    <property type="project" value="UniProtKB-SubCell"/>
</dbReference>
<feature type="domain" description="Bicarbonate transporter-like transmembrane" evidence="9">
    <location>
        <begin position="202"/>
        <end position="372"/>
    </location>
</feature>
<dbReference type="GO" id="GO:0005452">
    <property type="term" value="F:solute:inorganic anion antiporter activity"/>
    <property type="evidence" value="ECO:0007669"/>
    <property type="project" value="InterPro"/>
</dbReference>
<dbReference type="OrthoDB" id="1735926at2759"/>
<evidence type="ECO:0000313" key="12">
    <source>
        <dbReference type="Proteomes" id="UP000182444"/>
    </source>
</evidence>
<comment type="similarity">
    <text evidence="2">Belongs to the anion exchanger (TC 2.A.31) family.</text>
</comment>
<dbReference type="GO" id="GO:0000324">
    <property type="term" value="C:fungal-type vacuole"/>
    <property type="evidence" value="ECO:0007669"/>
    <property type="project" value="EnsemblFungi"/>
</dbReference>
<keyword evidence="3" id="KW-0926">Vacuole</keyword>
<dbReference type="VEuPathDB" id="FungiDB:YALI0_E29645g"/>